<name>A0A7W9YF20_9ACTN</name>
<feature type="compositionally biased region" description="Polar residues" evidence="12">
    <location>
        <begin position="80"/>
        <end position="89"/>
    </location>
</feature>
<sequence length="189" mass="19686">MLDVAYVCLTLACFAVVGLIYPLAMTGVAQLLFPDRANGSLIRNDDGEVVGSALLGQNFDGDEWFHSRPSAAGEEGYDGGSSSASNLGPNSAELLEQIEERKAEVAATEGVDEAEIPADAVTASGSGLDPHISPEYAELQTPRVAAARGMSVEEVEHLVAEHTVGRSLGFIGAPGVNVTELNRALEASM</sequence>
<dbReference type="Proteomes" id="UP000546642">
    <property type="component" value="Unassembled WGS sequence"/>
</dbReference>
<dbReference type="HAMAP" id="MF_00276">
    <property type="entry name" value="KdpC"/>
    <property type="match status" value="1"/>
</dbReference>
<dbReference type="AlphaFoldDB" id="A0A7W9YF20"/>
<evidence type="ECO:0000256" key="9">
    <source>
        <dbReference type="ARBA" id="ARBA00023065"/>
    </source>
</evidence>
<dbReference type="Pfam" id="PF02669">
    <property type="entry name" value="KdpC"/>
    <property type="match status" value="1"/>
</dbReference>
<keyword evidence="6 11" id="KW-0067">ATP-binding</keyword>
<evidence type="ECO:0000256" key="7">
    <source>
        <dbReference type="ARBA" id="ARBA00022958"/>
    </source>
</evidence>
<evidence type="ECO:0000256" key="6">
    <source>
        <dbReference type="ARBA" id="ARBA00022840"/>
    </source>
</evidence>
<evidence type="ECO:0000256" key="10">
    <source>
        <dbReference type="ARBA" id="ARBA00023136"/>
    </source>
</evidence>
<accession>A0A7W9YF20</accession>
<comment type="caution">
    <text evidence="13">The sequence shown here is derived from an EMBL/GenBank/DDBJ whole genome shotgun (WGS) entry which is preliminary data.</text>
</comment>
<keyword evidence="2 11" id="KW-1003">Cell membrane</keyword>
<evidence type="ECO:0000256" key="2">
    <source>
        <dbReference type="ARBA" id="ARBA00022475"/>
    </source>
</evidence>
<keyword evidence="7 11" id="KW-0630">Potassium</keyword>
<evidence type="ECO:0000256" key="5">
    <source>
        <dbReference type="ARBA" id="ARBA00022741"/>
    </source>
</evidence>
<feature type="transmembrane region" description="Helical" evidence="11">
    <location>
        <begin position="6"/>
        <end position="33"/>
    </location>
</feature>
<keyword evidence="9 11" id="KW-0406">Ion transport</keyword>
<evidence type="ECO:0000256" key="11">
    <source>
        <dbReference type="HAMAP-Rule" id="MF_00276"/>
    </source>
</evidence>
<dbReference type="GO" id="GO:0008556">
    <property type="term" value="F:P-type potassium transmembrane transporter activity"/>
    <property type="evidence" value="ECO:0007669"/>
    <property type="project" value="InterPro"/>
</dbReference>
<keyword evidence="1 11" id="KW-0813">Transport</keyword>
<dbReference type="RefSeq" id="WP_184072803.1">
    <property type="nucleotide sequence ID" value="NZ_JACHDS010000001.1"/>
</dbReference>
<gene>
    <name evidence="11" type="primary">kdpC</name>
    <name evidence="13" type="ORF">HNR23_000326</name>
</gene>
<evidence type="ECO:0000256" key="12">
    <source>
        <dbReference type="SAM" id="MobiDB-lite"/>
    </source>
</evidence>
<keyword evidence="5 11" id="KW-0547">Nucleotide-binding</keyword>
<feature type="region of interest" description="Disordered" evidence="12">
    <location>
        <begin position="65"/>
        <end position="89"/>
    </location>
</feature>
<keyword evidence="10 11" id="KW-0472">Membrane</keyword>
<comment type="function">
    <text evidence="11">Part of the high-affinity ATP-driven potassium transport (or Kdp) system, which catalyzes the hydrolysis of ATP coupled with the electrogenic transport of potassium into the cytoplasm. This subunit acts as a catalytic chaperone that increases the ATP-binding affinity of the ATP-hydrolyzing subunit KdpB by the formation of a transient KdpB/KdpC/ATP ternary complex.</text>
</comment>
<protein>
    <recommendedName>
        <fullName evidence="11">Potassium-transporting ATPase KdpC subunit</fullName>
    </recommendedName>
    <alternativeName>
        <fullName evidence="11">ATP phosphohydrolase [potassium-transporting] C chain</fullName>
    </alternativeName>
    <alternativeName>
        <fullName evidence="11">Potassium-binding and translocating subunit C</fullName>
    </alternativeName>
    <alternativeName>
        <fullName evidence="11">Potassium-translocating ATPase C chain</fullName>
    </alternativeName>
</protein>
<evidence type="ECO:0000256" key="8">
    <source>
        <dbReference type="ARBA" id="ARBA00022989"/>
    </source>
</evidence>
<evidence type="ECO:0000313" key="14">
    <source>
        <dbReference type="Proteomes" id="UP000546642"/>
    </source>
</evidence>
<keyword evidence="14" id="KW-1185">Reference proteome</keyword>
<comment type="subunit">
    <text evidence="11">The system is composed of three essential subunits: KdpA, KdpB and KdpC.</text>
</comment>
<dbReference type="InterPro" id="IPR003820">
    <property type="entry name" value="KdpC"/>
</dbReference>
<comment type="similarity">
    <text evidence="11">Belongs to the KdpC family.</text>
</comment>
<dbReference type="PANTHER" id="PTHR30042:SF2">
    <property type="entry name" value="POTASSIUM-TRANSPORTING ATPASE KDPC SUBUNIT"/>
    <property type="match status" value="1"/>
</dbReference>
<dbReference type="GO" id="GO:0005886">
    <property type="term" value="C:plasma membrane"/>
    <property type="evidence" value="ECO:0007669"/>
    <property type="project" value="UniProtKB-SubCell"/>
</dbReference>
<dbReference type="PIRSF" id="PIRSF001296">
    <property type="entry name" value="K_ATPase_KdpC"/>
    <property type="match status" value="1"/>
</dbReference>
<reference evidence="13 14" key="1">
    <citation type="submission" date="2020-08" db="EMBL/GenBank/DDBJ databases">
        <title>Sequencing the genomes of 1000 actinobacteria strains.</title>
        <authorList>
            <person name="Klenk H.-P."/>
        </authorList>
    </citation>
    <scope>NUCLEOTIDE SEQUENCE [LARGE SCALE GENOMIC DNA]</scope>
    <source>
        <strain evidence="13 14">DSM 46659</strain>
    </source>
</reference>
<comment type="subcellular location">
    <subcellularLocation>
        <location evidence="11">Cell membrane</location>
        <topology evidence="11">Single-pass membrane protein</topology>
    </subcellularLocation>
</comment>
<keyword evidence="3 11" id="KW-0633">Potassium transport</keyword>
<proteinExistence type="inferred from homology"/>
<dbReference type="GO" id="GO:0005524">
    <property type="term" value="F:ATP binding"/>
    <property type="evidence" value="ECO:0007669"/>
    <property type="project" value="UniProtKB-UniRule"/>
</dbReference>
<evidence type="ECO:0000256" key="1">
    <source>
        <dbReference type="ARBA" id="ARBA00022448"/>
    </source>
</evidence>
<keyword evidence="8 11" id="KW-1133">Transmembrane helix</keyword>
<evidence type="ECO:0000256" key="3">
    <source>
        <dbReference type="ARBA" id="ARBA00022538"/>
    </source>
</evidence>
<evidence type="ECO:0000256" key="4">
    <source>
        <dbReference type="ARBA" id="ARBA00022692"/>
    </source>
</evidence>
<dbReference type="PANTHER" id="PTHR30042">
    <property type="entry name" value="POTASSIUM-TRANSPORTING ATPASE C CHAIN"/>
    <property type="match status" value="1"/>
</dbReference>
<dbReference type="EMBL" id="JACHDS010000001">
    <property type="protein sequence ID" value="MBB6170266.1"/>
    <property type="molecule type" value="Genomic_DNA"/>
</dbReference>
<dbReference type="NCBIfam" id="TIGR00681">
    <property type="entry name" value="kdpC"/>
    <property type="match status" value="1"/>
</dbReference>
<evidence type="ECO:0000313" key="13">
    <source>
        <dbReference type="EMBL" id="MBB6170266.1"/>
    </source>
</evidence>
<dbReference type="NCBIfam" id="NF001454">
    <property type="entry name" value="PRK00315.1"/>
    <property type="match status" value="1"/>
</dbReference>
<keyword evidence="4 11" id="KW-0812">Transmembrane</keyword>
<organism evidence="13 14">
    <name type="scientific">Nocardiopsis mwathae</name>
    <dbReference type="NCBI Taxonomy" id="1472723"/>
    <lineage>
        <taxon>Bacteria</taxon>
        <taxon>Bacillati</taxon>
        <taxon>Actinomycetota</taxon>
        <taxon>Actinomycetes</taxon>
        <taxon>Streptosporangiales</taxon>
        <taxon>Nocardiopsidaceae</taxon>
        <taxon>Nocardiopsis</taxon>
    </lineage>
</organism>